<keyword evidence="3" id="KW-1185">Reference proteome</keyword>
<feature type="compositionally biased region" description="Basic and acidic residues" evidence="1">
    <location>
        <begin position="1"/>
        <end position="65"/>
    </location>
</feature>
<comment type="caution">
    <text evidence="2">The sequence shown here is derived from an EMBL/GenBank/DDBJ whole genome shotgun (WGS) entry which is preliminary data.</text>
</comment>
<evidence type="ECO:0000313" key="2">
    <source>
        <dbReference type="EMBL" id="KAK4288176.1"/>
    </source>
</evidence>
<dbReference type="Proteomes" id="UP001292094">
    <property type="component" value="Unassembled WGS sequence"/>
</dbReference>
<evidence type="ECO:0000313" key="3">
    <source>
        <dbReference type="Proteomes" id="UP001292094"/>
    </source>
</evidence>
<protein>
    <submittedName>
        <fullName evidence="2">Uncharacterized protein</fullName>
    </submittedName>
</protein>
<organism evidence="2 3">
    <name type="scientific">Petrolisthes manimaculis</name>
    <dbReference type="NCBI Taxonomy" id="1843537"/>
    <lineage>
        <taxon>Eukaryota</taxon>
        <taxon>Metazoa</taxon>
        <taxon>Ecdysozoa</taxon>
        <taxon>Arthropoda</taxon>
        <taxon>Crustacea</taxon>
        <taxon>Multicrustacea</taxon>
        <taxon>Malacostraca</taxon>
        <taxon>Eumalacostraca</taxon>
        <taxon>Eucarida</taxon>
        <taxon>Decapoda</taxon>
        <taxon>Pleocyemata</taxon>
        <taxon>Anomura</taxon>
        <taxon>Galatheoidea</taxon>
        <taxon>Porcellanidae</taxon>
        <taxon>Petrolisthes</taxon>
    </lineage>
</organism>
<name>A0AAE1NEZ7_9EUCA</name>
<reference evidence="2" key="1">
    <citation type="submission" date="2023-11" db="EMBL/GenBank/DDBJ databases">
        <title>Genome assemblies of two species of porcelain crab, Petrolisthes cinctipes and Petrolisthes manimaculis (Anomura: Porcellanidae).</title>
        <authorList>
            <person name="Angst P."/>
        </authorList>
    </citation>
    <scope>NUCLEOTIDE SEQUENCE</scope>
    <source>
        <strain evidence="2">PB745_02</strain>
        <tissue evidence="2">Gill</tissue>
    </source>
</reference>
<feature type="region of interest" description="Disordered" evidence="1">
    <location>
        <begin position="1"/>
        <end position="73"/>
    </location>
</feature>
<dbReference type="EMBL" id="JAWZYT010006435">
    <property type="protein sequence ID" value="KAK4288176.1"/>
    <property type="molecule type" value="Genomic_DNA"/>
</dbReference>
<proteinExistence type="predicted"/>
<sequence length="107" mass="12041">MRDGWKEREVRDGLMEGEGKEMRDGLKERAVREMKDGLTEGEGKEMREGLMEGEGRKGARVDRRSSPYSRSLSSGSIFTCWRHLGPLLRPLLFPSVPPLGPSPRGRA</sequence>
<gene>
    <name evidence="2" type="ORF">Pmani_038778</name>
</gene>
<accession>A0AAE1NEZ7</accession>
<dbReference type="AlphaFoldDB" id="A0AAE1NEZ7"/>
<evidence type="ECO:0000256" key="1">
    <source>
        <dbReference type="SAM" id="MobiDB-lite"/>
    </source>
</evidence>